<evidence type="ECO:0000259" key="3">
    <source>
        <dbReference type="Pfam" id="PF25852"/>
    </source>
</evidence>
<dbReference type="InterPro" id="IPR046209">
    <property type="entry name" value="DUF6242_N"/>
</dbReference>
<dbReference type="Pfam" id="PF25852">
    <property type="entry name" value="DUF6242_C"/>
    <property type="match status" value="1"/>
</dbReference>
<dbReference type="PROSITE" id="PS51257">
    <property type="entry name" value="PROKAR_LIPOPROTEIN"/>
    <property type="match status" value="1"/>
</dbReference>
<reference evidence="4 5" key="1">
    <citation type="submission" date="2016-11" db="EMBL/GenBank/DDBJ databases">
        <authorList>
            <person name="Jaros S."/>
            <person name="Januszkiewicz K."/>
            <person name="Wedrychowicz H."/>
        </authorList>
    </citation>
    <scope>NUCLEOTIDE SEQUENCE [LARGE SCALE GENOMIC DNA]</scope>
    <source>
        <strain evidence="4 5">DSM 26883</strain>
    </source>
</reference>
<feature type="domain" description="DUF6242" evidence="2">
    <location>
        <begin position="42"/>
        <end position="138"/>
    </location>
</feature>
<evidence type="ECO:0008006" key="6">
    <source>
        <dbReference type="Google" id="ProtNLM"/>
    </source>
</evidence>
<dbReference type="Proteomes" id="UP000184436">
    <property type="component" value="Unassembled WGS sequence"/>
</dbReference>
<feature type="domain" description="DUF6242" evidence="3">
    <location>
        <begin position="144"/>
        <end position="487"/>
    </location>
</feature>
<dbReference type="Pfam" id="PF19755">
    <property type="entry name" value="DUF6242"/>
    <property type="match status" value="1"/>
</dbReference>
<dbReference type="STRING" id="871325.SAMN05444349_103127"/>
<dbReference type="AlphaFoldDB" id="A0A1M4UFN5"/>
<protein>
    <recommendedName>
        <fullName evidence="6">Cadherin-like beta sandwich domain-containing protein</fullName>
    </recommendedName>
</protein>
<dbReference type="InterPro" id="IPR058667">
    <property type="entry name" value="DUF6242_C"/>
</dbReference>
<dbReference type="OrthoDB" id="1078890at2"/>
<feature type="signal peptide" evidence="1">
    <location>
        <begin position="1"/>
        <end position="24"/>
    </location>
</feature>
<dbReference type="RefSeq" id="WP_073349196.1">
    <property type="nucleotide sequence ID" value="NZ_FQVD01000003.1"/>
</dbReference>
<feature type="chain" id="PRO_5030031087" description="Cadherin-like beta sandwich domain-containing protein" evidence="1">
    <location>
        <begin position="25"/>
        <end position="494"/>
    </location>
</feature>
<gene>
    <name evidence="4" type="ORF">SAMN05444349_103127</name>
</gene>
<proteinExistence type="predicted"/>
<accession>A0A1M4UFN5</accession>
<name>A0A1M4UFN5_9BACE</name>
<evidence type="ECO:0000256" key="1">
    <source>
        <dbReference type="SAM" id="SignalP"/>
    </source>
</evidence>
<organism evidence="4 5">
    <name type="scientific">Bacteroides faecichinchillae</name>
    <dbReference type="NCBI Taxonomy" id="871325"/>
    <lineage>
        <taxon>Bacteria</taxon>
        <taxon>Pseudomonadati</taxon>
        <taxon>Bacteroidota</taxon>
        <taxon>Bacteroidia</taxon>
        <taxon>Bacteroidales</taxon>
        <taxon>Bacteroidaceae</taxon>
        <taxon>Bacteroides</taxon>
    </lineage>
</organism>
<keyword evidence="1" id="KW-0732">Signal</keyword>
<dbReference type="EMBL" id="FQVD01000003">
    <property type="protein sequence ID" value="SHE55418.1"/>
    <property type="molecule type" value="Genomic_DNA"/>
</dbReference>
<evidence type="ECO:0000313" key="4">
    <source>
        <dbReference type="EMBL" id="SHE55418.1"/>
    </source>
</evidence>
<sequence length="494" mass="56094">MRIKFLSIIASLFMVSFVITSCFGDDNDIEYSPDATIHAFELDTIYGINYKFTIDQQKGEIYNEDSLPVHADTIIDRILIKTLTTASGIITMKNKDDQDSIIIMDGNQVMDSMDLRKPVTLKVYAPNYQQTKTYTINVRVHKYDPDSLSWNYMGEIDNTITGEQKAVILGDDILNYTILNKKLNVFWRQFGSKSSWTSALVEGDIFNNTLPTSILSYDGKLYATSSINDGIVYESTNGTTWTASELFSNRTVSLLLAPLSNKITFIETINGKKYFNSTDEIKKAKITDEEQLQEVPKDFPIGNISYTTYSTATKREGIMLIGKYENQPTVGDSNTKTIVPWGYMGDIWVSFAPYNTTSCCPEIENPSIIYYNDQFYIFGDGFKSFYVSKSGLAWKKATKFSFPNYNWSASGVVLRPTINDPEFRGRKNYATVQDTKNEYIYILFGSETGITFSENIKVAGNNTLVDRGPYNHDSEVWRGRLNQLWFDLAKSPKQ</sequence>
<evidence type="ECO:0000313" key="5">
    <source>
        <dbReference type="Proteomes" id="UP000184436"/>
    </source>
</evidence>
<evidence type="ECO:0000259" key="2">
    <source>
        <dbReference type="Pfam" id="PF19755"/>
    </source>
</evidence>
<keyword evidence="5" id="KW-1185">Reference proteome</keyword>